<protein>
    <submittedName>
        <fullName evidence="4">Sugar O-acyltransferase, sialic acid O-acetyltransferase NeuD family</fullName>
    </submittedName>
</protein>
<comment type="similarity">
    <text evidence="1">Belongs to the transferase hexapeptide repeat family.</text>
</comment>
<reference evidence="5" key="1">
    <citation type="submission" date="2017-02" db="EMBL/GenBank/DDBJ databases">
        <authorList>
            <person name="Varghese N."/>
            <person name="Submissions S."/>
        </authorList>
    </citation>
    <scope>NUCLEOTIDE SEQUENCE [LARGE SCALE GENOMIC DNA]</scope>
    <source>
        <strain evidence="5">DSM 22385</strain>
    </source>
</reference>
<dbReference type="InterPro" id="IPR050179">
    <property type="entry name" value="Trans_hexapeptide_repeat"/>
</dbReference>
<dbReference type="CDD" id="cd03360">
    <property type="entry name" value="LbH_AT_putative"/>
    <property type="match status" value="1"/>
</dbReference>
<dbReference type="PANTHER" id="PTHR43300">
    <property type="entry name" value="ACETYLTRANSFERASE"/>
    <property type="match status" value="1"/>
</dbReference>
<dbReference type="OrthoDB" id="9794407at2"/>
<dbReference type="Proteomes" id="UP000189981">
    <property type="component" value="Unassembled WGS sequence"/>
</dbReference>
<organism evidence="4 5">
    <name type="scientific">Daejeonella lutea</name>
    <dbReference type="NCBI Taxonomy" id="572036"/>
    <lineage>
        <taxon>Bacteria</taxon>
        <taxon>Pseudomonadati</taxon>
        <taxon>Bacteroidota</taxon>
        <taxon>Sphingobacteriia</taxon>
        <taxon>Sphingobacteriales</taxon>
        <taxon>Sphingobacteriaceae</taxon>
        <taxon>Daejeonella</taxon>
    </lineage>
</organism>
<sequence>MKLAVLGGGELGKLIAEHTSAIAVLEVVGFYDDYLSTSYSDSLPILGKIDDALSDFQKGRFDLIIVGVGYNHFDVREALYNKFKDIIPFATIVHPSAYVDPSCIIGEGVFILPGVILDLGVIVEDNVLINTGTIVAHHSRICKNSFLAPGVSVAGLVEIGSSSFVGIGAIIKDSIKIGSQCIIGAGSLVLKDTKNQSIYYGVPARQIIS</sequence>
<dbReference type="PANTHER" id="PTHR43300:SF7">
    <property type="entry name" value="UDP-N-ACETYLBACILLOSAMINE N-ACETYLTRANSFERASE"/>
    <property type="match status" value="1"/>
</dbReference>
<proteinExistence type="inferred from homology"/>
<evidence type="ECO:0000313" key="5">
    <source>
        <dbReference type="Proteomes" id="UP000189981"/>
    </source>
</evidence>
<evidence type="ECO:0000256" key="2">
    <source>
        <dbReference type="PIRSR" id="PIRSR620019-2"/>
    </source>
</evidence>
<accession>A0A1T5FCB8</accession>
<evidence type="ECO:0000313" key="4">
    <source>
        <dbReference type="EMBL" id="SKB93811.1"/>
    </source>
</evidence>
<dbReference type="SUPFAM" id="SSF51161">
    <property type="entry name" value="Trimeric LpxA-like enzymes"/>
    <property type="match status" value="1"/>
</dbReference>
<evidence type="ECO:0000259" key="3">
    <source>
        <dbReference type="Pfam" id="PF17836"/>
    </source>
</evidence>
<dbReference type="AlphaFoldDB" id="A0A1T5FCB8"/>
<dbReference type="InterPro" id="IPR011004">
    <property type="entry name" value="Trimer_LpxA-like_sf"/>
</dbReference>
<dbReference type="GO" id="GO:0016746">
    <property type="term" value="F:acyltransferase activity"/>
    <property type="evidence" value="ECO:0007669"/>
    <property type="project" value="UniProtKB-KW"/>
</dbReference>
<dbReference type="EMBL" id="FUYR01000007">
    <property type="protein sequence ID" value="SKB93811.1"/>
    <property type="molecule type" value="Genomic_DNA"/>
</dbReference>
<dbReference type="NCBIfam" id="TIGR03570">
    <property type="entry name" value="NeuD_NnaD"/>
    <property type="match status" value="1"/>
</dbReference>
<evidence type="ECO:0000256" key="1">
    <source>
        <dbReference type="ARBA" id="ARBA00007274"/>
    </source>
</evidence>
<dbReference type="InterPro" id="IPR001451">
    <property type="entry name" value="Hexapep"/>
</dbReference>
<dbReference type="InterPro" id="IPR020019">
    <property type="entry name" value="AcTrfase_PglD-like"/>
</dbReference>
<dbReference type="Pfam" id="PF17836">
    <property type="entry name" value="PglD_N"/>
    <property type="match status" value="1"/>
</dbReference>
<dbReference type="Pfam" id="PF00132">
    <property type="entry name" value="Hexapep"/>
    <property type="match status" value="1"/>
</dbReference>
<dbReference type="RefSeq" id="WP_079704090.1">
    <property type="nucleotide sequence ID" value="NZ_FUYR01000007.1"/>
</dbReference>
<keyword evidence="4" id="KW-0808">Transferase</keyword>
<keyword evidence="5" id="KW-1185">Reference proteome</keyword>
<dbReference type="InterPro" id="IPR041561">
    <property type="entry name" value="PglD_N"/>
</dbReference>
<dbReference type="STRING" id="572036.SAMN05661099_3592"/>
<keyword evidence="4" id="KW-0012">Acyltransferase</keyword>
<dbReference type="Gene3D" id="2.160.10.10">
    <property type="entry name" value="Hexapeptide repeat proteins"/>
    <property type="match status" value="1"/>
</dbReference>
<feature type="binding site" evidence="2">
    <location>
        <position position="167"/>
    </location>
    <ligand>
        <name>acetyl-CoA</name>
        <dbReference type="ChEBI" id="CHEBI:57288"/>
    </ligand>
</feature>
<gene>
    <name evidence="4" type="ORF">SAMN05661099_3592</name>
</gene>
<dbReference type="Gene3D" id="3.40.50.20">
    <property type="match status" value="1"/>
</dbReference>
<name>A0A1T5FCB8_9SPHI</name>
<feature type="domain" description="PglD N-terminal" evidence="3">
    <location>
        <begin position="2"/>
        <end position="82"/>
    </location>
</feature>